<keyword evidence="3 11" id="KW-0227">DNA damage</keyword>
<comment type="similarity">
    <text evidence="11">Belongs to the RecD family.</text>
</comment>
<protein>
    <recommendedName>
        <fullName evidence="11">RecBCD enzyme subunit RecD</fullName>
        <ecNumber evidence="11">5.6.2.3</ecNumber>
    </recommendedName>
    <alternativeName>
        <fullName evidence="11">DNA 5'-3' helicase subunit RecD</fullName>
    </alternativeName>
    <alternativeName>
        <fullName evidence="11">Exonuclease V subunit RecD</fullName>
        <shortName evidence="11">ExoV subunit RecD</shortName>
    </alternativeName>
    <alternativeName>
        <fullName evidence="11">Helicase/nuclease RecBCD subunit RecD</fullName>
    </alternativeName>
</protein>
<dbReference type="GO" id="GO:0017116">
    <property type="term" value="F:single-stranded DNA helicase activity"/>
    <property type="evidence" value="ECO:0007669"/>
    <property type="project" value="TreeGrafter"/>
</dbReference>
<evidence type="ECO:0000256" key="3">
    <source>
        <dbReference type="ARBA" id="ARBA00022763"/>
    </source>
</evidence>
<keyword evidence="5 11" id="KW-0347">Helicase</keyword>
<dbReference type="InterPro" id="IPR027785">
    <property type="entry name" value="UvrD-like_helicase_C"/>
</dbReference>
<evidence type="ECO:0000256" key="1">
    <source>
        <dbReference type="ARBA" id="ARBA00022722"/>
    </source>
</evidence>
<dbReference type="GO" id="GO:0008854">
    <property type="term" value="F:exodeoxyribonuclease V activity"/>
    <property type="evidence" value="ECO:0007669"/>
    <property type="project" value="InterPro"/>
</dbReference>
<dbReference type="InterPro" id="IPR049550">
    <property type="entry name" value="RecD_N"/>
</dbReference>
<sequence length="645" mass="68832">MSATVEEVAVRATGVLAEFNARGVLSVADVNVALTLSRLCGEADPDVQLALALTVRALRGGSVCVDLTTVDAEVFEVDEATVETATLPWPEPTAWREKLRQSPAVRYREPTAEGPVPGEPRPLLLHGDLLYLDRYFASEESVRDQLVRRREATPPAVDPKQLAGLLDRLFDRDGLEPGEPNWQRVAAASCVLHWVSVIAGGPGTGKTTTVAKVLATLQALHGGRLRIMLAAPTGKAAARLEEAVRTESARLPADLAAPVADLRAATLHRVLGWRPDSRTRFRHDAGHPLPWDVVVLDEMSMVSLPMMARLLEATRSGTRVVLVGDPDQLTSVEAGAVMADVAGAAAAAPALRPDDVRLTALQQARADDRPDADGARPAEVELAPVARGVVQLRHTWRFGAEIGALADALRAGRADDAVAVLRAGGQHLSWVETDLAASAVGGDPLAGLEPLRQAVLRSGRAVDAAARAGRAAEAVEALEQHRVLCAHRGGPFGVARWSRVVEGWLAEAVEGYGEGGEWYLGRPLLVTANDPDIGLYNGDTGVVVSTGRGLQAAFSRGREPVLHPLIHLDAVQSVHAMTVHKAQGSQFAQVTFVVPPLDSALLTRELLYTAVTRARDRVEVIGTEDALRRAVERPANRASGLRHRL</sequence>
<comment type="function">
    <text evidence="11">A helicase/nuclease that prepares dsDNA breaks (DSB) for recombinational DNA repair. Binds to DSBs and unwinds DNA via a highly rapid and processive ATP-dependent bidirectional helicase activity. Unwinds dsDNA until it encounters a Chi (crossover hotspot instigator) sequence from the 3' direction. Cuts ssDNA a few nucleotides 3' to the Chi site. The properties and activities of the enzyme are changed at Chi. The Chi-altered holoenzyme produces a long 3'-ssDNA overhang and facilitates RecA-binding to the ssDNA for homologous DNA recombination and repair. Holoenzyme degrades any linearized DNA that is unable to undergo homologous recombination. In the holoenzyme this subunit has ssDNA-dependent ATPase and 5'-3' helicase activity. When added to pre-assembled RecBC greatly stimulates nuclease activity and augments holoenzyme processivity. Negatively regulates the RecA-loading ability of RecBCD.</text>
</comment>
<dbReference type="Pfam" id="PF13245">
    <property type="entry name" value="AAA_19"/>
    <property type="match status" value="1"/>
</dbReference>
<evidence type="ECO:0000256" key="2">
    <source>
        <dbReference type="ARBA" id="ARBA00022741"/>
    </source>
</evidence>
<evidence type="ECO:0000313" key="15">
    <source>
        <dbReference type="Proteomes" id="UP000252770"/>
    </source>
</evidence>
<comment type="catalytic activity">
    <reaction evidence="11">
        <text>ATP + H2O = ADP + phosphate + H(+)</text>
        <dbReference type="Rhea" id="RHEA:13065"/>
        <dbReference type="ChEBI" id="CHEBI:15377"/>
        <dbReference type="ChEBI" id="CHEBI:15378"/>
        <dbReference type="ChEBI" id="CHEBI:30616"/>
        <dbReference type="ChEBI" id="CHEBI:43474"/>
        <dbReference type="ChEBI" id="CHEBI:456216"/>
        <dbReference type="EC" id="5.6.2.3"/>
    </reaction>
</comment>
<keyword evidence="7 11" id="KW-0067">ATP-binding</keyword>
<evidence type="ECO:0000256" key="5">
    <source>
        <dbReference type="ARBA" id="ARBA00022806"/>
    </source>
</evidence>
<dbReference type="InterPro" id="IPR050534">
    <property type="entry name" value="Coronavir_polyprotein_1ab"/>
</dbReference>
<evidence type="ECO:0000256" key="11">
    <source>
        <dbReference type="HAMAP-Rule" id="MF_01487"/>
    </source>
</evidence>
<dbReference type="PANTHER" id="PTHR43788:SF6">
    <property type="entry name" value="DNA HELICASE B"/>
    <property type="match status" value="1"/>
</dbReference>
<dbReference type="EMBL" id="QOUI01000001">
    <property type="protein sequence ID" value="RCK70952.1"/>
    <property type="molecule type" value="Genomic_DNA"/>
</dbReference>
<evidence type="ECO:0000256" key="10">
    <source>
        <dbReference type="ARBA" id="ARBA00023235"/>
    </source>
</evidence>
<dbReference type="GO" id="GO:0043139">
    <property type="term" value="F:5'-3' DNA helicase activity"/>
    <property type="evidence" value="ECO:0007669"/>
    <property type="project" value="UniProtKB-UniRule"/>
</dbReference>
<comment type="miscellaneous">
    <text evidence="11">In the RecBCD complex, RecB has a slow 3'-5' helicase, an exonuclease activity and loads RecA onto ssDNA, RecD has a fast 5'-3' helicase activity, while RecC stimulates the ATPase and processivity of the RecB helicase and contributes to recognition of the Chi site.</text>
</comment>
<dbReference type="GO" id="GO:0016887">
    <property type="term" value="F:ATP hydrolysis activity"/>
    <property type="evidence" value="ECO:0007669"/>
    <property type="project" value="RHEA"/>
</dbReference>
<comment type="caution">
    <text evidence="14">The sequence shown here is derived from an EMBL/GenBank/DDBJ whole genome shotgun (WGS) entry which is preliminary data.</text>
</comment>
<keyword evidence="2 11" id="KW-0547">Nucleotide-binding</keyword>
<dbReference type="InterPro" id="IPR041851">
    <property type="entry name" value="RecD_N_sf"/>
</dbReference>
<dbReference type="AlphaFoldDB" id="A0A367Z104"/>
<dbReference type="EC" id="5.6.2.3" evidence="11"/>
<dbReference type="Proteomes" id="UP000252770">
    <property type="component" value="Unassembled WGS sequence"/>
</dbReference>
<dbReference type="PANTHER" id="PTHR43788">
    <property type="entry name" value="DNA2/NAM7 HELICASE FAMILY MEMBER"/>
    <property type="match status" value="1"/>
</dbReference>
<dbReference type="GO" id="GO:0005524">
    <property type="term" value="F:ATP binding"/>
    <property type="evidence" value="ECO:0007669"/>
    <property type="project" value="UniProtKB-UniRule"/>
</dbReference>
<evidence type="ECO:0000313" key="14">
    <source>
        <dbReference type="EMBL" id="RCK70952.1"/>
    </source>
</evidence>
<keyword evidence="1 11" id="KW-0540">Nuclease</keyword>
<keyword evidence="15" id="KW-1185">Reference proteome</keyword>
<reference evidence="14 15" key="1">
    <citation type="submission" date="2018-07" db="EMBL/GenBank/DDBJ databases">
        <title>Desertimonas flava gen. nov. sp. nov.</title>
        <authorList>
            <person name="Liu S."/>
        </authorList>
    </citation>
    <scope>NUCLEOTIDE SEQUENCE [LARGE SCALE GENOMIC DNA]</scope>
    <source>
        <strain evidence="14 15">16Sb5-5</strain>
    </source>
</reference>
<feature type="domain" description="RecBCD enzyme subunit RecD N-terminal" evidence="13">
    <location>
        <begin position="22"/>
        <end position="131"/>
    </location>
</feature>
<feature type="domain" description="UvrD-like helicase C-terminal" evidence="12">
    <location>
        <begin position="574"/>
        <end position="618"/>
    </location>
</feature>
<dbReference type="CDD" id="cd18809">
    <property type="entry name" value="SF1_C_RecD"/>
    <property type="match status" value="1"/>
</dbReference>
<proteinExistence type="inferred from homology"/>
<name>A0A367Z104_9ACTN</name>
<evidence type="ECO:0000256" key="4">
    <source>
        <dbReference type="ARBA" id="ARBA00022801"/>
    </source>
</evidence>
<comment type="subunit">
    <text evidence="11">Heterotrimer of RecB, RecC and RecD. All subunits contribute to DNA-binding.</text>
</comment>
<evidence type="ECO:0000259" key="13">
    <source>
        <dbReference type="Pfam" id="PF21185"/>
    </source>
</evidence>
<dbReference type="GO" id="GO:0000724">
    <property type="term" value="P:double-strand break repair via homologous recombination"/>
    <property type="evidence" value="ECO:0007669"/>
    <property type="project" value="UniProtKB-UniRule"/>
</dbReference>
<dbReference type="Pfam" id="PF13538">
    <property type="entry name" value="UvrD_C_2"/>
    <property type="match status" value="1"/>
</dbReference>
<evidence type="ECO:0000256" key="8">
    <source>
        <dbReference type="ARBA" id="ARBA00023125"/>
    </source>
</evidence>
<dbReference type="InterPro" id="IPR006344">
    <property type="entry name" value="RecD"/>
</dbReference>
<dbReference type="GO" id="GO:0003677">
    <property type="term" value="F:DNA binding"/>
    <property type="evidence" value="ECO:0007669"/>
    <property type="project" value="UniProtKB-UniRule"/>
</dbReference>
<keyword evidence="8 11" id="KW-0238">DNA-binding</keyword>
<organism evidence="14 15">
    <name type="scientific">Desertihabitans brevis</name>
    <dbReference type="NCBI Taxonomy" id="2268447"/>
    <lineage>
        <taxon>Bacteria</taxon>
        <taxon>Bacillati</taxon>
        <taxon>Actinomycetota</taxon>
        <taxon>Actinomycetes</taxon>
        <taxon>Propionibacteriales</taxon>
        <taxon>Propionibacteriaceae</taxon>
        <taxon>Desertihabitans</taxon>
    </lineage>
</organism>
<dbReference type="Gene3D" id="3.40.50.300">
    <property type="entry name" value="P-loop containing nucleotide triphosphate hydrolases"/>
    <property type="match status" value="3"/>
</dbReference>
<feature type="binding site" evidence="11">
    <location>
        <begin position="200"/>
        <end position="207"/>
    </location>
    <ligand>
        <name>ATP</name>
        <dbReference type="ChEBI" id="CHEBI:30616"/>
    </ligand>
</feature>
<keyword evidence="4 11" id="KW-0378">Hydrolase</keyword>
<dbReference type="Pfam" id="PF21185">
    <property type="entry name" value="RecD_N"/>
    <property type="match status" value="1"/>
</dbReference>
<evidence type="ECO:0000256" key="9">
    <source>
        <dbReference type="ARBA" id="ARBA00023204"/>
    </source>
</evidence>
<dbReference type="RefSeq" id="WP_114124655.1">
    <property type="nucleotide sequence ID" value="NZ_QOUI01000001.1"/>
</dbReference>
<accession>A0A367Z104</accession>
<evidence type="ECO:0000256" key="7">
    <source>
        <dbReference type="ARBA" id="ARBA00022840"/>
    </source>
</evidence>
<dbReference type="CDD" id="cd17933">
    <property type="entry name" value="DEXSc_RecD-like"/>
    <property type="match status" value="1"/>
</dbReference>
<dbReference type="SUPFAM" id="SSF52540">
    <property type="entry name" value="P-loop containing nucleoside triphosphate hydrolases"/>
    <property type="match status" value="2"/>
</dbReference>
<keyword evidence="9 11" id="KW-0234">DNA repair</keyword>
<dbReference type="NCBIfam" id="TIGR01447">
    <property type="entry name" value="recD"/>
    <property type="match status" value="1"/>
</dbReference>
<evidence type="ECO:0000256" key="6">
    <source>
        <dbReference type="ARBA" id="ARBA00022839"/>
    </source>
</evidence>
<dbReference type="GO" id="GO:0009338">
    <property type="term" value="C:exodeoxyribonuclease V complex"/>
    <property type="evidence" value="ECO:0007669"/>
    <property type="project" value="InterPro"/>
</dbReference>
<keyword evidence="6 11" id="KW-0269">Exonuclease</keyword>
<dbReference type="HAMAP" id="MF_01487">
    <property type="entry name" value="RecD"/>
    <property type="match status" value="1"/>
</dbReference>
<evidence type="ECO:0000259" key="12">
    <source>
        <dbReference type="Pfam" id="PF13538"/>
    </source>
</evidence>
<dbReference type="InterPro" id="IPR027417">
    <property type="entry name" value="P-loop_NTPase"/>
</dbReference>
<dbReference type="Gene3D" id="1.10.10.1020">
    <property type="entry name" value="RecBCD complex, subunit RecD, N-terminal domain"/>
    <property type="match status" value="1"/>
</dbReference>
<keyword evidence="10 11" id="KW-0413">Isomerase</keyword>
<gene>
    <name evidence="11 14" type="primary">recD</name>
    <name evidence="14" type="ORF">DT076_00200</name>
</gene>